<dbReference type="SUPFAM" id="SSF52317">
    <property type="entry name" value="Class I glutamine amidotransferase-like"/>
    <property type="match status" value="1"/>
</dbReference>
<dbReference type="STRING" id="764291.STRUR_1070"/>
<evidence type="ECO:0000313" key="1">
    <source>
        <dbReference type="EMBL" id="EHJ56181.1"/>
    </source>
</evidence>
<reference evidence="1 2" key="1">
    <citation type="journal article" date="2014" name="Int. J. Syst. Evol. Microbiol.">
        <title>Phylogenomics and the dynamic genome evolution of the genus Streptococcus.</title>
        <authorList>
            <consortium name="The Broad Institute Genome Sequencing Platform"/>
            <person name="Richards V.P."/>
            <person name="Palmer S.R."/>
            <person name="Pavinski Bitar P.D."/>
            <person name="Qin X."/>
            <person name="Weinstock G.M."/>
            <person name="Highlander S.K."/>
            <person name="Town C.D."/>
            <person name="Burne R.A."/>
            <person name="Stanhope M.J."/>
        </authorList>
    </citation>
    <scope>NUCLEOTIDE SEQUENCE [LARGE SCALE GENOMIC DNA]</scope>
    <source>
        <strain evidence="1 2">2285-97</strain>
    </source>
</reference>
<comment type="caution">
    <text evidence="1">The sequence shown here is derived from an EMBL/GenBank/DDBJ whole genome shotgun (WGS) entry which is preliminary data.</text>
</comment>
<protein>
    <submittedName>
        <fullName evidence="1">Glutamine amidotransferase, class I family protein</fullName>
    </submittedName>
</protein>
<dbReference type="Proteomes" id="UP000005388">
    <property type="component" value="Unassembled WGS sequence"/>
</dbReference>
<gene>
    <name evidence="1" type="ORF">STRUR_1070</name>
</gene>
<evidence type="ECO:0000313" key="2">
    <source>
        <dbReference type="Proteomes" id="UP000005388"/>
    </source>
</evidence>
<accession>G5KFR2</accession>
<proteinExistence type="predicted"/>
<dbReference type="AlphaFoldDB" id="G5KFR2"/>
<dbReference type="Gene3D" id="3.40.50.880">
    <property type="match status" value="1"/>
</dbReference>
<keyword evidence="2" id="KW-1185">Reference proteome</keyword>
<dbReference type="InterPro" id="IPR029062">
    <property type="entry name" value="Class_I_gatase-like"/>
</dbReference>
<sequence>MTSTNPDIRFLGVQWHPEMLCHKRQEEKDLFDYVVNKL</sequence>
<organism evidence="1 2">
    <name type="scientific">Streptococcus urinalis 2285-97</name>
    <dbReference type="NCBI Taxonomy" id="764291"/>
    <lineage>
        <taxon>Bacteria</taxon>
        <taxon>Bacillati</taxon>
        <taxon>Bacillota</taxon>
        <taxon>Bacilli</taxon>
        <taxon>Lactobacillales</taxon>
        <taxon>Streptococcaceae</taxon>
        <taxon>Streptococcus</taxon>
    </lineage>
</organism>
<dbReference type="GO" id="GO:0016740">
    <property type="term" value="F:transferase activity"/>
    <property type="evidence" value="ECO:0007669"/>
    <property type="project" value="UniProtKB-KW"/>
</dbReference>
<dbReference type="EMBL" id="AEUZ02000001">
    <property type="protein sequence ID" value="EHJ56181.1"/>
    <property type="molecule type" value="Genomic_DNA"/>
</dbReference>
<name>G5KFR2_9STRE</name>
<keyword evidence="1" id="KW-0315">Glutamine amidotransferase</keyword>